<dbReference type="EMBL" id="BARV01030351">
    <property type="protein sequence ID" value="GAI40330.1"/>
    <property type="molecule type" value="Genomic_DNA"/>
</dbReference>
<reference evidence="1" key="1">
    <citation type="journal article" date="2014" name="Front. Microbiol.">
        <title>High frequency of phylogenetically diverse reductive dehalogenase-homologous genes in deep subseafloor sedimentary metagenomes.</title>
        <authorList>
            <person name="Kawai M."/>
            <person name="Futagami T."/>
            <person name="Toyoda A."/>
            <person name="Takaki Y."/>
            <person name="Nishi S."/>
            <person name="Hori S."/>
            <person name="Arai W."/>
            <person name="Tsubouchi T."/>
            <person name="Morono Y."/>
            <person name="Uchiyama I."/>
            <person name="Ito T."/>
            <person name="Fujiyama A."/>
            <person name="Inagaki F."/>
            <person name="Takami H."/>
        </authorList>
    </citation>
    <scope>NUCLEOTIDE SEQUENCE</scope>
    <source>
        <strain evidence="1">Expedition CK06-06</strain>
    </source>
</reference>
<comment type="caution">
    <text evidence="1">The sequence shown here is derived from an EMBL/GenBank/DDBJ whole genome shotgun (WGS) entry which is preliminary data.</text>
</comment>
<sequence length="84" mass="9340">ILIFVSYELPILVRQTEKRKFEVVDSPKAQASLIKDASLRSIALANVDGKAGKELQYYSSLGFPRSFSALFPEQVQNVVGCLHI</sequence>
<dbReference type="AlphaFoldDB" id="X1PMP2"/>
<evidence type="ECO:0000313" key="1">
    <source>
        <dbReference type="EMBL" id="GAI40330.1"/>
    </source>
</evidence>
<gene>
    <name evidence="1" type="ORF">S06H3_48216</name>
</gene>
<proteinExistence type="predicted"/>
<accession>X1PMP2</accession>
<name>X1PMP2_9ZZZZ</name>
<protein>
    <submittedName>
        <fullName evidence="1">Uncharacterized protein</fullName>
    </submittedName>
</protein>
<feature type="non-terminal residue" evidence="1">
    <location>
        <position position="1"/>
    </location>
</feature>
<organism evidence="1">
    <name type="scientific">marine sediment metagenome</name>
    <dbReference type="NCBI Taxonomy" id="412755"/>
    <lineage>
        <taxon>unclassified sequences</taxon>
        <taxon>metagenomes</taxon>
        <taxon>ecological metagenomes</taxon>
    </lineage>
</organism>